<dbReference type="InterPro" id="IPR014729">
    <property type="entry name" value="Rossmann-like_a/b/a_fold"/>
</dbReference>
<reference evidence="3 4" key="1">
    <citation type="journal article" date="2016" name="Nat. Commun.">
        <title>Thousands of microbial genomes shed light on interconnected biogeochemical processes in an aquifer system.</title>
        <authorList>
            <person name="Anantharaman K."/>
            <person name="Brown C.T."/>
            <person name="Hug L.A."/>
            <person name="Sharon I."/>
            <person name="Castelle C.J."/>
            <person name="Probst A.J."/>
            <person name="Thomas B.C."/>
            <person name="Singh A."/>
            <person name="Wilkins M.J."/>
            <person name="Karaoz U."/>
            <person name="Brodie E.L."/>
            <person name="Williams K.H."/>
            <person name="Hubbard S.S."/>
            <person name="Banfield J.F."/>
        </authorList>
    </citation>
    <scope>NUCLEOTIDE SEQUENCE [LARGE SCALE GENOMIC DNA]</scope>
</reference>
<dbReference type="SUPFAM" id="SSF52402">
    <property type="entry name" value="Adenine nucleotide alpha hydrolases-like"/>
    <property type="match status" value="1"/>
</dbReference>
<dbReference type="InterPro" id="IPR001962">
    <property type="entry name" value="Asn_synthase"/>
</dbReference>
<dbReference type="Gene3D" id="3.40.50.620">
    <property type="entry name" value="HUPs"/>
    <property type="match status" value="1"/>
</dbReference>
<evidence type="ECO:0000313" key="4">
    <source>
        <dbReference type="Proteomes" id="UP000177876"/>
    </source>
</evidence>
<feature type="active site" description="Nucleophile and sulfur donor" evidence="1">
    <location>
        <position position="178"/>
    </location>
</feature>
<dbReference type="PIRSF" id="PIRSF006661">
    <property type="entry name" value="PP-lp_UCP006661"/>
    <property type="match status" value="1"/>
</dbReference>
<dbReference type="Pfam" id="PF00733">
    <property type="entry name" value="Asn_synthase"/>
    <property type="match status" value="1"/>
</dbReference>
<protein>
    <submittedName>
        <fullName evidence="3">TIGR00268 family protein</fullName>
    </submittedName>
</protein>
<comment type="caution">
    <text evidence="3">The sequence shown here is derived from an EMBL/GenBank/DDBJ whole genome shotgun (WGS) entry which is preliminary data.</text>
</comment>
<dbReference type="AlphaFoldDB" id="A0A1F2WRE9"/>
<feature type="domain" description="Asparagine synthetase" evidence="2">
    <location>
        <begin position="23"/>
        <end position="133"/>
    </location>
</feature>
<dbReference type="EMBL" id="MELK01000016">
    <property type="protein sequence ID" value="OFW59370.1"/>
    <property type="molecule type" value="Genomic_DNA"/>
</dbReference>
<dbReference type="PANTHER" id="PTHR43169">
    <property type="entry name" value="EXSB FAMILY PROTEIN"/>
    <property type="match status" value="1"/>
</dbReference>
<evidence type="ECO:0000313" key="3">
    <source>
        <dbReference type="EMBL" id="OFW59370.1"/>
    </source>
</evidence>
<dbReference type="PANTHER" id="PTHR43169:SF2">
    <property type="entry name" value="NAD_GMP SYNTHASE DOMAIN-CONTAINING PROTEIN"/>
    <property type="match status" value="1"/>
</dbReference>
<dbReference type="InterPro" id="IPR052188">
    <property type="entry name" value="Ni-pincer_cofactor_biosynth"/>
</dbReference>
<gene>
    <name evidence="3" type="ORF">A2Y75_11085</name>
</gene>
<dbReference type="STRING" id="1797197.A2Y75_11085"/>
<accession>A0A1F2WRE9</accession>
<dbReference type="GO" id="GO:0016783">
    <property type="term" value="F:sulfurtransferase activity"/>
    <property type="evidence" value="ECO:0007669"/>
    <property type="project" value="InterPro"/>
</dbReference>
<sequence>MTAEIADGKLDRLRQAVARYPSALVCYSGGVDSTLLATVARQVLGEGMSAVTVNSPLLPPREFERATSLASMLGFPLRIIAADELSLPDFRNNPDDRCYLCKRHRLTLVIRQMKSEGFAVVLDGSNADDALGHRPGRKAVEELGGVSPLEAAGFSKRDVRQAARDLALPNWNQPSRPCLATRFHHGVELKPELLRMVDAAEEALEGLGLREFRVRLEGRDWARIEVGGHDPALLVEKENRERLVKKFKDLGFRRILLDLEGYRSGIMDEA</sequence>
<organism evidence="3 4">
    <name type="scientific">Candidatus Solincola sediminis</name>
    <dbReference type="NCBI Taxonomy" id="1797199"/>
    <lineage>
        <taxon>Bacteria</taxon>
        <taxon>Bacillati</taxon>
        <taxon>Actinomycetota</taxon>
        <taxon>Candidatus Geothermincolia</taxon>
        <taxon>Candidatus Geothermincolales</taxon>
        <taxon>Candidatus Geothermincolaceae</taxon>
        <taxon>Candidatus Solincola</taxon>
    </lineage>
</organism>
<proteinExistence type="predicted"/>
<dbReference type="InterPro" id="IPR005232">
    <property type="entry name" value="LarE"/>
</dbReference>
<evidence type="ECO:0000256" key="1">
    <source>
        <dbReference type="PIRSR" id="PIRSR006661-1"/>
    </source>
</evidence>
<dbReference type="CDD" id="cd01990">
    <property type="entry name" value="LarE-like"/>
    <property type="match status" value="1"/>
</dbReference>
<dbReference type="Proteomes" id="UP000177876">
    <property type="component" value="Unassembled WGS sequence"/>
</dbReference>
<evidence type="ECO:0000259" key="2">
    <source>
        <dbReference type="Pfam" id="PF00733"/>
    </source>
</evidence>
<dbReference type="GO" id="GO:0004066">
    <property type="term" value="F:asparagine synthase (glutamine-hydrolyzing) activity"/>
    <property type="evidence" value="ECO:0007669"/>
    <property type="project" value="InterPro"/>
</dbReference>
<name>A0A1F2WRE9_9ACTN</name>
<dbReference type="GO" id="GO:0006529">
    <property type="term" value="P:asparagine biosynthetic process"/>
    <property type="evidence" value="ECO:0007669"/>
    <property type="project" value="InterPro"/>
</dbReference>
<dbReference type="NCBIfam" id="TIGR00268">
    <property type="entry name" value="ATP-dependent sacrificial sulfur transferase LarE"/>
    <property type="match status" value="1"/>
</dbReference>